<evidence type="ECO:0000256" key="2">
    <source>
        <dbReference type="ARBA" id="ARBA00007528"/>
    </source>
</evidence>
<dbReference type="PANTHER" id="PTHR31468:SF4">
    <property type="entry name" value="1,3-BETA-GLUCANOSYLTRANSFERASE GAS3-RELATED"/>
    <property type="match status" value="1"/>
</dbReference>
<dbReference type="GO" id="GO:0042124">
    <property type="term" value="F:1,3-beta-glucanosyltransferase activity"/>
    <property type="evidence" value="ECO:0007669"/>
    <property type="project" value="TreeGrafter"/>
</dbReference>
<accession>A0AAD9HX10</accession>
<gene>
    <name evidence="7" type="ORF">P8C59_000276</name>
</gene>
<evidence type="ECO:0000256" key="3">
    <source>
        <dbReference type="ARBA" id="ARBA00022729"/>
    </source>
</evidence>
<organism evidence="7 8">
    <name type="scientific">Phyllachora maydis</name>
    <dbReference type="NCBI Taxonomy" id="1825666"/>
    <lineage>
        <taxon>Eukaryota</taxon>
        <taxon>Fungi</taxon>
        <taxon>Dikarya</taxon>
        <taxon>Ascomycota</taxon>
        <taxon>Pezizomycotina</taxon>
        <taxon>Sordariomycetes</taxon>
        <taxon>Sordariomycetidae</taxon>
        <taxon>Phyllachorales</taxon>
        <taxon>Phyllachoraceae</taxon>
        <taxon>Phyllachora</taxon>
    </lineage>
</organism>
<evidence type="ECO:0000256" key="6">
    <source>
        <dbReference type="SAM" id="MobiDB-lite"/>
    </source>
</evidence>
<keyword evidence="4" id="KW-0325">Glycoprotein</keyword>
<dbReference type="InterPro" id="IPR004886">
    <property type="entry name" value="Glucanosyltransferase"/>
</dbReference>
<dbReference type="SUPFAM" id="SSF51445">
    <property type="entry name" value="(Trans)glycosidases"/>
    <property type="match status" value="1"/>
</dbReference>
<dbReference type="GO" id="GO:0005886">
    <property type="term" value="C:plasma membrane"/>
    <property type="evidence" value="ECO:0007669"/>
    <property type="project" value="UniProtKB-SubCell"/>
</dbReference>
<keyword evidence="5" id="KW-0336">GPI-anchor</keyword>
<evidence type="ECO:0000256" key="4">
    <source>
        <dbReference type="ARBA" id="ARBA00023180"/>
    </source>
</evidence>
<dbReference type="Proteomes" id="UP001217918">
    <property type="component" value="Unassembled WGS sequence"/>
</dbReference>
<evidence type="ECO:0000313" key="7">
    <source>
        <dbReference type="EMBL" id="KAK2066455.1"/>
    </source>
</evidence>
<dbReference type="AlphaFoldDB" id="A0AAD9HX10"/>
<dbReference type="GO" id="GO:0031505">
    <property type="term" value="P:fungal-type cell wall organization"/>
    <property type="evidence" value="ECO:0007669"/>
    <property type="project" value="TreeGrafter"/>
</dbReference>
<dbReference type="EC" id="2.4.1.-" evidence="5"/>
<dbReference type="Pfam" id="PF03198">
    <property type="entry name" value="Glyco_hydro_72"/>
    <property type="match status" value="1"/>
</dbReference>
<dbReference type="GO" id="GO:0071970">
    <property type="term" value="P:fungal-type cell wall (1-&gt;3)-beta-D-glucan biosynthetic process"/>
    <property type="evidence" value="ECO:0007669"/>
    <property type="project" value="TreeGrafter"/>
</dbReference>
<comment type="function">
    <text evidence="5">Splits internally a 1,3-beta-glucan molecule and transfers the newly generated reducing end (the donor) to the non-reducing end of another 1,3-beta-glucan molecule (the acceptor) forming a 1,3-beta linkage, resulting in the elongation of 1,3-beta-glucan chains in the cell wall.</text>
</comment>
<keyword evidence="5" id="KW-0472">Membrane</keyword>
<reference evidence="7" key="1">
    <citation type="journal article" date="2023" name="Mol. Plant Microbe Interact.">
        <title>Elucidating the Obligate Nature and Biological Capacity of an Invasive Fungal Corn Pathogen.</title>
        <authorList>
            <person name="MacCready J.S."/>
            <person name="Roggenkamp E.M."/>
            <person name="Gdanetz K."/>
            <person name="Chilvers M.I."/>
        </authorList>
    </citation>
    <scope>NUCLEOTIDE SEQUENCE</scope>
    <source>
        <strain evidence="7">PM02</strain>
    </source>
</reference>
<sequence>MLIQSALLALGATIVAAVPSLTVSGNQFVNPKTGDRFFVAGVAYQIGGSAGYDPGQGKDPLSNKDVCLRDAAVMQVMGFNTIRVYNLDPDLNHDECASIFNAAGIYMLLDVNSPLVGESLNSDEPWTSYYAKYSNRTFAVVEAFKNYPNTLAFFSGNEVINNVQNGATAPPYVRAVTRDLKNYIAKHSTRAIPVGYSAADVREVLVDSWNYFTCAENGDANDPSRGDILALNSYSFCGNSSFTASGYDQLVANFNSSSVPVFFSEYGCNTPSPRVFAEVPIIYGPQMTGLSGGVVYEFAQEANNYGLVNIGADGTATLMADYYTLQKQYAGVDFAQVQGTKASSSSLPPPKCDSSLISASGFSTNFTLPAVPSDTQDIIDKGVSPAPSGKIVTIDSYAVTMTVKNADGTTMKGLAVKPISDDVFNEPGTSTTGGSGSGTSTGSAPGSSSSNNAGKRLPVFLSSAAAGSLFAAAACDGSRRWYHKTNDLRIRWLH</sequence>
<keyword evidence="3 5" id="KW-0732">Signal</keyword>
<dbReference type="InterPro" id="IPR017853">
    <property type="entry name" value="GH"/>
</dbReference>
<protein>
    <recommendedName>
        <fullName evidence="5">1,3-beta-glucanosyltransferase</fullName>
        <ecNumber evidence="5">2.4.1.-</ecNumber>
    </recommendedName>
</protein>
<dbReference type="GO" id="GO:0098552">
    <property type="term" value="C:side of membrane"/>
    <property type="evidence" value="ECO:0007669"/>
    <property type="project" value="UniProtKB-KW"/>
</dbReference>
<feature type="signal peptide" evidence="5">
    <location>
        <begin position="1"/>
        <end position="17"/>
    </location>
</feature>
<dbReference type="Gene3D" id="3.20.20.80">
    <property type="entry name" value="Glycosidases"/>
    <property type="match status" value="1"/>
</dbReference>
<name>A0AAD9HX10_9PEZI</name>
<proteinExistence type="inferred from homology"/>
<keyword evidence="5" id="KW-0808">Transferase</keyword>
<evidence type="ECO:0000256" key="1">
    <source>
        <dbReference type="ARBA" id="ARBA00004609"/>
    </source>
</evidence>
<feature type="chain" id="PRO_5041769828" description="1,3-beta-glucanosyltransferase" evidence="5">
    <location>
        <begin position="18"/>
        <end position="494"/>
    </location>
</feature>
<feature type="compositionally biased region" description="Low complexity" evidence="6">
    <location>
        <begin position="440"/>
        <end position="452"/>
    </location>
</feature>
<keyword evidence="5" id="KW-0449">Lipoprotein</keyword>
<comment type="similarity">
    <text evidence="2 5">Belongs to the glycosyl hydrolase 72 family.</text>
</comment>
<comment type="subcellular location">
    <subcellularLocation>
        <location evidence="1 5">Cell membrane</location>
        <topology evidence="1 5">Lipid-anchor</topology>
        <topology evidence="1 5">GPI-anchor</topology>
    </subcellularLocation>
</comment>
<dbReference type="EMBL" id="JAQQPM010000001">
    <property type="protein sequence ID" value="KAK2066455.1"/>
    <property type="molecule type" value="Genomic_DNA"/>
</dbReference>
<keyword evidence="8" id="KW-1185">Reference proteome</keyword>
<feature type="region of interest" description="Disordered" evidence="6">
    <location>
        <begin position="422"/>
        <end position="452"/>
    </location>
</feature>
<dbReference type="PANTHER" id="PTHR31468">
    <property type="entry name" value="1,3-BETA-GLUCANOSYLTRANSFERASE GAS1"/>
    <property type="match status" value="1"/>
</dbReference>
<evidence type="ECO:0000256" key="5">
    <source>
        <dbReference type="RuleBase" id="RU361209"/>
    </source>
</evidence>
<evidence type="ECO:0000313" key="8">
    <source>
        <dbReference type="Proteomes" id="UP001217918"/>
    </source>
</evidence>
<comment type="caution">
    <text evidence="7">The sequence shown here is derived from an EMBL/GenBank/DDBJ whole genome shotgun (WGS) entry which is preliminary data.</text>
</comment>